<name>A0A6G3XMP6_9ACTN</name>
<gene>
    <name evidence="1" type="ORF">G3M58_73100</name>
</gene>
<evidence type="ECO:0000313" key="1">
    <source>
        <dbReference type="EMBL" id="NEE19095.1"/>
    </source>
</evidence>
<sequence length="59" mass="6232">PDLHLNGREAGEAAARAGARRLVLTHIPPWTDADRNAADARAVYKGPVELAAPGAVYEL</sequence>
<dbReference type="EMBL" id="JAAGMN010007693">
    <property type="protein sequence ID" value="NEE19095.1"/>
    <property type="molecule type" value="Genomic_DNA"/>
</dbReference>
<dbReference type="SUPFAM" id="SSF56281">
    <property type="entry name" value="Metallo-hydrolase/oxidoreductase"/>
    <property type="match status" value="1"/>
</dbReference>
<dbReference type="Gene3D" id="3.60.15.10">
    <property type="entry name" value="Ribonuclease Z/Hydroxyacylglutathione hydrolase-like"/>
    <property type="match status" value="1"/>
</dbReference>
<reference evidence="1" key="1">
    <citation type="submission" date="2020-01" db="EMBL/GenBank/DDBJ databases">
        <title>Insect and environment-associated Actinomycetes.</title>
        <authorList>
            <person name="Currrie C."/>
            <person name="Chevrette M."/>
            <person name="Carlson C."/>
            <person name="Stubbendieck R."/>
            <person name="Wendt-Pienkowski E."/>
        </authorList>
    </citation>
    <scope>NUCLEOTIDE SEQUENCE</scope>
    <source>
        <strain evidence="1">SID7499</strain>
    </source>
</reference>
<dbReference type="AlphaFoldDB" id="A0A6G3XMP6"/>
<proteinExistence type="predicted"/>
<dbReference type="GO" id="GO:0016787">
    <property type="term" value="F:hydrolase activity"/>
    <property type="evidence" value="ECO:0007669"/>
    <property type="project" value="UniProtKB-KW"/>
</dbReference>
<accession>A0A6G3XMP6</accession>
<dbReference type="InterPro" id="IPR036866">
    <property type="entry name" value="RibonucZ/Hydroxyglut_hydro"/>
</dbReference>
<organism evidence="1">
    <name type="scientific">Streptomyces sp. SID7499</name>
    <dbReference type="NCBI Taxonomy" id="2706086"/>
    <lineage>
        <taxon>Bacteria</taxon>
        <taxon>Bacillati</taxon>
        <taxon>Actinomycetota</taxon>
        <taxon>Actinomycetes</taxon>
        <taxon>Kitasatosporales</taxon>
        <taxon>Streptomycetaceae</taxon>
        <taxon>Streptomyces</taxon>
    </lineage>
</organism>
<comment type="caution">
    <text evidence="1">The sequence shown here is derived from an EMBL/GenBank/DDBJ whole genome shotgun (WGS) entry which is preliminary data.</text>
</comment>
<protein>
    <submittedName>
        <fullName evidence="1">MBL fold metallo-hydrolase</fullName>
    </submittedName>
</protein>
<keyword evidence="1" id="KW-0378">Hydrolase</keyword>
<feature type="non-terminal residue" evidence="1">
    <location>
        <position position="1"/>
    </location>
</feature>